<evidence type="ECO:0000313" key="2">
    <source>
        <dbReference type="Proteomes" id="UP000029066"/>
    </source>
</evidence>
<comment type="caution">
    <text evidence="1">The sequence shown here is derived from an EMBL/GenBank/DDBJ whole genome shotgun (WGS) entry which is preliminary data.</text>
</comment>
<accession>A0A087D6Y0</accession>
<dbReference type="RefSeq" id="WP_051917535.1">
    <property type="nucleotide sequence ID" value="NZ_JDUT01000006.1"/>
</dbReference>
<dbReference type="Proteomes" id="UP000029066">
    <property type="component" value="Unassembled WGS sequence"/>
</dbReference>
<dbReference type="EMBL" id="JGZN01000016">
    <property type="protein sequence ID" value="KFI91280.1"/>
    <property type="molecule type" value="Genomic_DNA"/>
</dbReference>
<sequence length="122" mass="13006">MAGLSTDTEDTAAVLALGECPCVARILPNGVRSTLMADGTRIRVLRCVTGSDGRETPIALLPANGRIHNLMLRACGGQIVRFTGRPRLWMPSAGRPVLAFTVTNLSLEDTSEARMLRAGSDQ</sequence>
<gene>
    <name evidence="1" type="ORF">BISA_1880</name>
</gene>
<protein>
    <submittedName>
        <fullName evidence="1">Uncharacterized protein</fullName>
    </submittedName>
</protein>
<name>A0A087D6Y0_9BIFI</name>
<dbReference type="AlphaFoldDB" id="A0A087D6Y0"/>
<organism evidence="1 2">
    <name type="scientific">Bifidobacterium saguini DSM 23967</name>
    <dbReference type="NCBI Taxonomy" id="1437607"/>
    <lineage>
        <taxon>Bacteria</taxon>
        <taxon>Bacillati</taxon>
        <taxon>Actinomycetota</taxon>
        <taxon>Actinomycetes</taxon>
        <taxon>Bifidobacteriales</taxon>
        <taxon>Bifidobacteriaceae</taxon>
        <taxon>Bifidobacterium</taxon>
    </lineage>
</organism>
<proteinExistence type="predicted"/>
<dbReference type="STRING" id="1437607.BISA_1880"/>
<reference evidence="1 2" key="1">
    <citation type="submission" date="2014-03" db="EMBL/GenBank/DDBJ databases">
        <title>Genomics of Bifidobacteria.</title>
        <authorList>
            <person name="Ventura M."/>
            <person name="Milani C."/>
            <person name="Lugli G.A."/>
        </authorList>
    </citation>
    <scope>NUCLEOTIDE SEQUENCE [LARGE SCALE GENOMIC DNA]</scope>
    <source>
        <strain evidence="1 2">DSM 23967</strain>
    </source>
</reference>
<evidence type="ECO:0000313" key="1">
    <source>
        <dbReference type="EMBL" id="KFI91280.1"/>
    </source>
</evidence>